<evidence type="ECO:0000259" key="1">
    <source>
        <dbReference type="PROSITE" id="PS50846"/>
    </source>
</evidence>
<dbReference type="InterPro" id="IPR036163">
    <property type="entry name" value="HMA_dom_sf"/>
</dbReference>
<dbReference type="Gene3D" id="3.30.70.100">
    <property type="match status" value="1"/>
</dbReference>
<dbReference type="EMBL" id="LR862129">
    <property type="protein sequence ID" value="CAD1817595.1"/>
    <property type="molecule type" value="Genomic_DNA"/>
</dbReference>
<dbReference type="PANTHER" id="PTHR46119:SF15">
    <property type="entry name" value="PROTEIN SODIUM POTASSIUM ROOT DEFECTIVE 2"/>
    <property type="match status" value="1"/>
</dbReference>
<dbReference type="InterPro" id="IPR006121">
    <property type="entry name" value="HMA_dom"/>
</dbReference>
<sequence length="292" mass="31745">MISQAPRARRAICWTKPNKNIELASVEKCKGDDDDMITAPRPSVSVNKPQDQVVVLRVSLHCKGCEAKLRKHLSKMEGVKSFHIDFATKKVTVIGDVTPLSVLNSITKVKNAQFWPSPPPLGFRGNLINRVDRYLSLLAASAGRLRRRKTTPFTARNGVPSSYLPFLTPTQTLQTGEARVINEEFKGIKIEGIYVSSLEEDNNNNNYSSKSYIVAMKATWPKSIGGGLEDSLRFFGVLRPRVGGSESHIAVVGGAGKYSGANGIAVIKAIDGGESDGGEGFNEVIKVAVYLN</sequence>
<protein>
    <recommendedName>
        <fullName evidence="1">HMA domain-containing protein</fullName>
    </recommendedName>
</protein>
<feature type="domain" description="HMA" evidence="1">
    <location>
        <begin position="51"/>
        <end position="117"/>
    </location>
</feature>
<dbReference type="PANTHER" id="PTHR46119">
    <property type="entry name" value="OS08G0405700 PROTEIN"/>
    <property type="match status" value="1"/>
</dbReference>
<dbReference type="InterPro" id="IPR044526">
    <property type="entry name" value="NAKR1-3"/>
</dbReference>
<proteinExistence type="predicted"/>
<name>A0A6V7NG60_ANACO</name>
<gene>
    <name evidence="2" type="ORF">CB5_LOCUS806</name>
</gene>
<reference evidence="2" key="1">
    <citation type="submission" date="2020-07" db="EMBL/GenBank/DDBJ databases">
        <authorList>
            <person name="Lin J."/>
        </authorList>
    </citation>
    <scope>NUCLEOTIDE SEQUENCE</scope>
</reference>
<dbReference type="PROSITE" id="PS50846">
    <property type="entry name" value="HMA_2"/>
    <property type="match status" value="1"/>
</dbReference>
<accession>A0A6V7NG60</accession>
<dbReference type="CDD" id="cd00371">
    <property type="entry name" value="HMA"/>
    <property type="match status" value="1"/>
</dbReference>
<dbReference type="AlphaFoldDB" id="A0A6V7NG60"/>
<dbReference type="GO" id="GO:0046872">
    <property type="term" value="F:metal ion binding"/>
    <property type="evidence" value="ECO:0007669"/>
    <property type="project" value="InterPro"/>
</dbReference>
<dbReference type="Pfam" id="PF00403">
    <property type="entry name" value="HMA"/>
    <property type="match status" value="1"/>
</dbReference>
<dbReference type="SUPFAM" id="SSF55008">
    <property type="entry name" value="HMA, heavy metal-associated domain"/>
    <property type="match status" value="1"/>
</dbReference>
<organism evidence="2">
    <name type="scientific">Ananas comosus var. bracteatus</name>
    <name type="common">red pineapple</name>
    <dbReference type="NCBI Taxonomy" id="296719"/>
    <lineage>
        <taxon>Eukaryota</taxon>
        <taxon>Viridiplantae</taxon>
        <taxon>Streptophyta</taxon>
        <taxon>Embryophyta</taxon>
        <taxon>Tracheophyta</taxon>
        <taxon>Spermatophyta</taxon>
        <taxon>Magnoliopsida</taxon>
        <taxon>Liliopsida</taxon>
        <taxon>Poales</taxon>
        <taxon>Bromeliaceae</taxon>
        <taxon>Bromelioideae</taxon>
        <taxon>Ananas</taxon>
    </lineage>
</organism>
<evidence type="ECO:0000313" key="2">
    <source>
        <dbReference type="EMBL" id="CAD1817595.1"/>
    </source>
</evidence>